<dbReference type="Proteomes" id="UP001064632">
    <property type="component" value="Chromosome"/>
</dbReference>
<feature type="signal peptide" evidence="3">
    <location>
        <begin position="1"/>
        <end position="26"/>
    </location>
</feature>
<proteinExistence type="predicted"/>
<evidence type="ECO:0000256" key="2">
    <source>
        <dbReference type="ARBA" id="ARBA00023180"/>
    </source>
</evidence>
<dbReference type="SUPFAM" id="SSF52025">
    <property type="entry name" value="PA domain"/>
    <property type="match status" value="1"/>
</dbReference>
<evidence type="ECO:0000256" key="3">
    <source>
        <dbReference type="SAM" id="SignalP"/>
    </source>
</evidence>
<dbReference type="PANTHER" id="PTHR22702:SF1">
    <property type="entry name" value="PROTEASE-ASSOCIATED DOMAIN-CONTAINING PROTEIN 1"/>
    <property type="match status" value="1"/>
</dbReference>
<dbReference type="PANTHER" id="PTHR22702">
    <property type="entry name" value="PROTEASE-ASSOCIATED DOMAIN-CONTAINING PROTEIN"/>
    <property type="match status" value="1"/>
</dbReference>
<protein>
    <submittedName>
        <fullName evidence="5">Serine protease</fullName>
    </submittedName>
</protein>
<dbReference type="GO" id="GO:0008233">
    <property type="term" value="F:peptidase activity"/>
    <property type="evidence" value="ECO:0007669"/>
    <property type="project" value="UniProtKB-KW"/>
</dbReference>
<organism evidence="5 6">
    <name type="scientific">Tahibacter amnicola</name>
    <dbReference type="NCBI Taxonomy" id="2976241"/>
    <lineage>
        <taxon>Bacteria</taxon>
        <taxon>Pseudomonadati</taxon>
        <taxon>Pseudomonadota</taxon>
        <taxon>Gammaproteobacteria</taxon>
        <taxon>Lysobacterales</taxon>
        <taxon>Rhodanobacteraceae</taxon>
        <taxon>Tahibacter</taxon>
    </lineage>
</organism>
<sequence>MTARMLSAAIAAIMGTALFAAPNAQAAAVVQISNQDGAGEGFNDPAAPNAAAGCQAGDTLGACRLRVFQVAAEQWGRLLNSNVTIVVQAAMNPLTCSGTSAVLGSAGPLDAFSDFPNAPRANTAYVSALANSLAAEDLDDTTNDINTQFNVTLDAGTCLNGTAGWWYSTDPSIPVPADRTPLLPVVFHEIGHGLGFTALYSATSGASLTGSVVPAWGYYLYDTETAKLWKDMTNAERVASTINDPDLVWTGPRVNKQSPKFLGPPAKLIITAPAAISGNFDAQTAEFGPSVATSPVTGDVVLVDDGSTGTGGTGTVNDGCETPFVNAAAVSGKVALIDRGTCNFAVKVKNAQLAGATAVVIANNAATGLPGMAGSDATITIPSLGVAQATGTSIKANLGTGVTVTLGVQSGGALAGTRSGCVRMNAPNPVQQGSSVSHFHPEAFPNLLMEPSLNRTIFDKVDLTLPLFEDIGWKVTPENLFFFDGFDPNPCTAVQP</sequence>
<keyword evidence="5" id="KW-0645">Protease</keyword>
<keyword evidence="6" id="KW-1185">Reference proteome</keyword>
<dbReference type="Pfam" id="PF02225">
    <property type="entry name" value="PA"/>
    <property type="match status" value="1"/>
</dbReference>
<evidence type="ECO:0000256" key="1">
    <source>
        <dbReference type="ARBA" id="ARBA00022729"/>
    </source>
</evidence>
<dbReference type="Gene3D" id="3.50.30.30">
    <property type="match status" value="1"/>
</dbReference>
<name>A0ABY6BHQ6_9GAMM</name>
<evidence type="ECO:0000313" key="6">
    <source>
        <dbReference type="Proteomes" id="UP001064632"/>
    </source>
</evidence>
<evidence type="ECO:0000259" key="4">
    <source>
        <dbReference type="Pfam" id="PF02225"/>
    </source>
</evidence>
<feature type="chain" id="PRO_5047194340" evidence="3">
    <location>
        <begin position="27"/>
        <end position="496"/>
    </location>
</feature>
<feature type="domain" description="PA" evidence="4">
    <location>
        <begin position="296"/>
        <end position="394"/>
    </location>
</feature>
<dbReference type="GO" id="GO:0006508">
    <property type="term" value="P:proteolysis"/>
    <property type="evidence" value="ECO:0007669"/>
    <property type="project" value="UniProtKB-KW"/>
</dbReference>
<dbReference type="InterPro" id="IPR046450">
    <property type="entry name" value="PA_dom_sf"/>
</dbReference>
<evidence type="ECO:0000313" key="5">
    <source>
        <dbReference type="EMBL" id="UXI69531.1"/>
    </source>
</evidence>
<dbReference type="RefSeq" id="WP_261696485.1">
    <property type="nucleotide sequence ID" value="NZ_CP104694.1"/>
</dbReference>
<gene>
    <name evidence="5" type="ORF">N4264_07770</name>
</gene>
<keyword evidence="2" id="KW-0325">Glycoprotein</keyword>
<keyword evidence="1 3" id="KW-0732">Signal</keyword>
<accession>A0ABY6BHQ6</accession>
<keyword evidence="5" id="KW-0378">Hydrolase</keyword>
<dbReference type="InterPro" id="IPR003137">
    <property type="entry name" value="PA_domain"/>
</dbReference>
<dbReference type="EMBL" id="CP104694">
    <property type="protein sequence ID" value="UXI69531.1"/>
    <property type="molecule type" value="Genomic_DNA"/>
</dbReference>
<dbReference type="CDD" id="cd04818">
    <property type="entry name" value="PA_subtilisin_1"/>
    <property type="match status" value="1"/>
</dbReference>
<reference evidence="5" key="1">
    <citation type="submission" date="2022-09" db="EMBL/GenBank/DDBJ databases">
        <title>Tahibacter sp. nov., isolated from a fresh water.</title>
        <authorList>
            <person name="Baek J.H."/>
            <person name="Lee J.K."/>
            <person name="Kim J.M."/>
            <person name="Jeon C.O."/>
        </authorList>
    </citation>
    <scope>NUCLEOTIDE SEQUENCE</scope>
    <source>
        <strain evidence="5">W38</strain>
    </source>
</reference>